<evidence type="ECO:0000313" key="1">
    <source>
        <dbReference type="EMBL" id="PIS23306.1"/>
    </source>
</evidence>
<dbReference type="Proteomes" id="UP000230340">
    <property type="component" value="Unassembled WGS sequence"/>
</dbReference>
<dbReference type="AlphaFoldDB" id="A0A2H0XEE2"/>
<comment type="caution">
    <text evidence="1">The sequence shown here is derived from an EMBL/GenBank/DDBJ whole genome shotgun (WGS) entry which is preliminary data.</text>
</comment>
<name>A0A2H0XEE2_UNCKA</name>
<proteinExistence type="predicted"/>
<accession>A0A2H0XEE2</accession>
<dbReference type="EMBL" id="PEYT01000004">
    <property type="protein sequence ID" value="PIS23306.1"/>
    <property type="molecule type" value="Genomic_DNA"/>
</dbReference>
<reference evidence="2" key="1">
    <citation type="submission" date="2017-09" db="EMBL/GenBank/DDBJ databases">
        <title>Depth-based differentiation of microbial function through sediment-hosted aquifers and enrichment of novel symbionts in the deep terrestrial subsurface.</title>
        <authorList>
            <person name="Probst A.J."/>
            <person name="Ladd B."/>
            <person name="Jarett J.K."/>
            <person name="Geller-Mcgrath D.E."/>
            <person name="Sieber C.M.K."/>
            <person name="Emerson J.B."/>
            <person name="Anantharaman K."/>
            <person name="Thomas B.C."/>
            <person name="Malmstrom R."/>
            <person name="Stieglmeier M."/>
            <person name="Klingl A."/>
            <person name="Woyke T."/>
            <person name="Ryan C.M."/>
            <person name="Banfield J.F."/>
        </authorList>
    </citation>
    <scope>NUCLEOTIDE SEQUENCE [LARGE SCALE GENOMIC DNA]</scope>
</reference>
<organism evidence="1 2">
    <name type="scientific">candidate division WWE3 bacterium CG08_land_8_20_14_0_20_40_13</name>
    <dbReference type="NCBI Taxonomy" id="1975084"/>
    <lineage>
        <taxon>Bacteria</taxon>
        <taxon>Katanobacteria</taxon>
    </lineage>
</organism>
<protein>
    <recommendedName>
        <fullName evidence="3">Aminoglycoside phosphotransferase domain-containing protein</fullName>
    </recommendedName>
</protein>
<evidence type="ECO:0008006" key="3">
    <source>
        <dbReference type="Google" id="ProtNLM"/>
    </source>
</evidence>
<sequence length="221" mass="25901">MQIDPSKIGPVFAVGGENLIRKYDEGYLLKSPIGIRIRLGKEKYVKEVVEDFPILKKYFKDFLPEVHVIVKDNEKSFDLLQKFVEGRILHKSDLVDQKLKDQFVKLIQLNQLMEDKEKISWDFFGAWSLFLGNKDRVGNIVVTPENNLGFIDIGTMRLEKRGQPLLVWLIIKWAARRQRSCLKYLLRQNPNRAVPLKGCCPNSFSEKLREMVVIHFDKKYY</sequence>
<gene>
    <name evidence="1" type="ORF">COT49_00455</name>
</gene>
<evidence type="ECO:0000313" key="2">
    <source>
        <dbReference type="Proteomes" id="UP000230340"/>
    </source>
</evidence>